<reference evidence="2" key="1">
    <citation type="journal article" date="2019" name="Int. J. Syst. Evol. Microbiol.">
        <title>The Global Catalogue of Microorganisms (GCM) 10K type strain sequencing project: providing services to taxonomists for standard genome sequencing and annotation.</title>
        <authorList>
            <consortium name="The Broad Institute Genomics Platform"/>
            <consortium name="The Broad Institute Genome Sequencing Center for Infectious Disease"/>
            <person name="Wu L."/>
            <person name="Ma J."/>
        </authorList>
    </citation>
    <scope>NUCLEOTIDE SEQUENCE [LARGE SCALE GENOMIC DNA]</scope>
    <source>
        <strain evidence="2">JCM 17225</strain>
    </source>
</reference>
<evidence type="ECO:0000313" key="2">
    <source>
        <dbReference type="Proteomes" id="UP001501469"/>
    </source>
</evidence>
<dbReference type="Proteomes" id="UP001501469">
    <property type="component" value="Unassembled WGS sequence"/>
</dbReference>
<gene>
    <name evidence="1" type="ORF">GCM10022409_17000</name>
</gene>
<evidence type="ECO:0000313" key="1">
    <source>
        <dbReference type="EMBL" id="GAA4033305.1"/>
    </source>
</evidence>
<protein>
    <submittedName>
        <fullName evidence="1">Uncharacterized protein</fullName>
    </submittedName>
</protein>
<accession>A0ABP7TZ15</accession>
<dbReference type="EMBL" id="BAABDK010000014">
    <property type="protein sequence ID" value="GAA4033305.1"/>
    <property type="molecule type" value="Genomic_DNA"/>
</dbReference>
<comment type="caution">
    <text evidence="1">The sequence shown here is derived from an EMBL/GenBank/DDBJ whole genome shotgun (WGS) entry which is preliminary data.</text>
</comment>
<organism evidence="1 2">
    <name type="scientific">Hymenobacter glaciei</name>
    <dbReference type="NCBI Taxonomy" id="877209"/>
    <lineage>
        <taxon>Bacteria</taxon>
        <taxon>Pseudomonadati</taxon>
        <taxon>Bacteroidota</taxon>
        <taxon>Cytophagia</taxon>
        <taxon>Cytophagales</taxon>
        <taxon>Hymenobacteraceae</taxon>
        <taxon>Hymenobacter</taxon>
    </lineage>
</organism>
<proteinExistence type="predicted"/>
<dbReference type="RefSeq" id="WP_345052887.1">
    <property type="nucleotide sequence ID" value="NZ_BAABDK010000014.1"/>
</dbReference>
<sequence length="106" mass="12169">MAHPTPPAHLPGSLAHYETRRGVVRRLHNRRILMIITPEGDYQIQIAKALAPGEADELRRLGHRDAVDDFILRDRARYSIIQLTAEAFEAAVSCYEQLKGRQQRKR</sequence>
<name>A0ABP7TZ15_9BACT</name>
<keyword evidence="2" id="KW-1185">Reference proteome</keyword>